<dbReference type="EC" id="3.1.3.18" evidence="4"/>
<dbReference type="GO" id="GO:0008967">
    <property type="term" value="F:phosphoglycolate phosphatase activity"/>
    <property type="evidence" value="ECO:0007669"/>
    <property type="project" value="UniProtKB-EC"/>
</dbReference>
<comment type="pathway">
    <text evidence="2">Organic acid metabolism; glycolate biosynthesis; glycolate from 2-phosphoglycolate: step 1/1.</text>
</comment>
<dbReference type="GeneID" id="72992912"/>
<dbReference type="RefSeq" id="WP_158020994.1">
    <property type="nucleotide sequence ID" value="NC_012987.1"/>
</dbReference>
<geneLocation type="plasmid" evidence="5 6">
    <name>p1METDI</name>
</geneLocation>
<evidence type="ECO:0000256" key="3">
    <source>
        <dbReference type="ARBA" id="ARBA00006171"/>
    </source>
</evidence>
<dbReference type="Gene3D" id="1.10.150.240">
    <property type="entry name" value="Putative phosphatase, domain 2"/>
    <property type="match status" value="1"/>
</dbReference>
<dbReference type="GO" id="GO:0005829">
    <property type="term" value="C:cytosol"/>
    <property type="evidence" value="ECO:0007669"/>
    <property type="project" value="TreeGrafter"/>
</dbReference>
<dbReference type="InterPro" id="IPR036412">
    <property type="entry name" value="HAD-like_sf"/>
</dbReference>
<evidence type="ECO:0000256" key="4">
    <source>
        <dbReference type="ARBA" id="ARBA00013078"/>
    </source>
</evidence>
<comment type="catalytic activity">
    <reaction evidence="1">
        <text>2-phosphoglycolate + H2O = glycolate + phosphate</text>
        <dbReference type="Rhea" id="RHEA:14369"/>
        <dbReference type="ChEBI" id="CHEBI:15377"/>
        <dbReference type="ChEBI" id="CHEBI:29805"/>
        <dbReference type="ChEBI" id="CHEBI:43474"/>
        <dbReference type="ChEBI" id="CHEBI:58033"/>
        <dbReference type="EC" id="3.1.3.18"/>
    </reaction>
</comment>
<dbReference type="Gene3D" id="3.40.50.1000">
    <property type="entry name" value="HAD superfamily/HAD-like"/>
    <property type="match status" value="1"/>
</dbReference>
<dbReference type="InterPro" id="IPR023198">
    <property type="entry name" value="PGP-like_dom2"/>
</dbReference>
<organism evidence="5 6">
    <name type="scientific">Methylorubrum extorquens (strain DSM 6343 / CIP 106787 / DM4)</name>
    <name type="common">Methylobacterium extorquens</name>
    <dbReference type="NCBI Taxonomy" id="661410"/>
    <lineage>
        <taxon>Bacteria</taxon>
        <taxon>Pseudomonadati</taxon>
        <taxon>Pseudomonadota</taxon>
        <taxon>Alphaproteobacteria</taxon>
        <taxon>Hyphomicrobiales</taxon>
        <taxon>Methylobacteriaceae</taxon>
        <taxon>Methylorubrum</taxon>
    </lineage>
</organism>
<evidence type="ECO:0000256" key="2">
    <source>
        <dbReference type="ARBA" id="ARBA00004818"/>
    </source>
</evidence>
<comment type="similarity">
    <text evidence="3">Belongs to the HAD-like hydrolase superfamily. CbbY/CbbZ/Gph/YieH family.</text>
</comment>
<dbReference type="PANTHER" id="PTHR43434:SF1">
    <property type="entry name" value="PHOSPHOGLYCOLATE PHOSPHATASE"/>
    <property type="match status" value="1"/>
</dbReference>
<reference evidence="6" key="1">
    <citation type="journal article" date="2009" name="PLoS ONE">
        <title>Methylobacterium genome sequences: a reference blueprint to investigate microbial metabolism of C1 compounds from natural and industrial sources.</title>
        <authorList>
            <person name="Vuilleumier S."/>
            <person name="Chistoserdova L."/>
            <person name="Lee M.-C."/>
            <person name="Bringel F."/>
            <person name="Lajus A."/>
            <person name="Zhou Y."/>
            <person name="Gourion B."/>
            <person name="Barbe V."/>
            <person name="Chang J."/>
            <person name="Cruveiller S."/>
            <person name="Dossat C."/>
            <person name="Gillett W."/>
            <person name="Gruffaz C."/>
            <person name="Haugen E."/>
            <person name="Hourcade E."/>
            <person name="Levy R."/>
            <person name="Mangenot S."/>
            <person name="Muller E."/>
            <person name="Nadalig T."/>
            <person name="Pagni M."/>
            <person name="Penny C."/>
            <person name="Peyraud R."/>
            <person name="Robinson D.G."/>
            <person name="Roche D."/>
            <person name="Rouy Z."/>
            <person name="Saenampechek C."/>
            <person name="Salvignol G."/>
            <person name="Vallenet D."/>
            <person name="Wu Z."/>
            <person name="Marx C.J."/>
            <person name="Vorholt J.A."/>
            <person name="Olson M.V."/>
            <person name="Kaul R."/>
            <person name="Weissenbach J."/>
            <person name="Medigue C."/>
            <person name="Lidstrom M.E."/>
        </authorList>
    </citation>
    <scope>NUCLEOTIDE SEQUENCE [LARGE SCALE GENOMIC DNA]</scope>
    <source>
        <strain evidence="6">DSM 6343 / CIP 106787 / DM4</strain>
        <plasmid evidence="6">p1METDI</plasmid>
    </source>
</reference>
<keyword evidence="5" id="KW-0378">Hydrolase</keyword>
<dbReference type="AlphaFoldDB" id="A0A2P9HBN4"/>
<accession>A0A2P9HBN4</accession>
<gene>
    <name evidence="5" type="ORF">METD_P1METDICDS43536D</name>
</gene>
<dbReference type="SUPFAM" id="SSF56784">
    <property type="entry name" value="HAD-like"/>
    <property type="match status" value="1"/>
</dbReference>
<dbReference type="Proteomes" id="UP000008070">
    <property type="component" value="Plasmid p1METDI"/>
</dbReference>
<name>A0A2P9HBN4_METED</name>
<dbReference type="PROSITE" id="PS01228">
    <property type="entry name" value="COF_1"/>
    <property type="match status" value="1"/>
</dbReference>
<dbReference type="CDD" id="cd01427">
    <property type="entry name" value="HAD_like"/>
    <property type="match status" value="1"/>
</dbReference>
<dbReference type="EMBL" id="FP103043">
    <property type="protein sequence ID" value="SPK02055.1"/>
    <property type="molecule type" value="Genomic_DNA"/>
</dbReference>
<dbReference type="GO" id="GO:0006281">
    <property type="term" value="P:DNA repair"/>
    <property type="evidence" value="ECO:0007669"/>
    <property type="project" value="TreeGrafter"/>
</dbReference>
<dbReference type="Pfam" id="PF13419">
    <property type="entry name" value="HAD_2"/>
    <property type="match status" value="1"/>
</dbReference>
<keyword evidence="5" id="KW-0614">Plasmid</keyword>
<proteinExistence type="inferred from homology"/>
<protein>
    <recommendedName>
        <fullName evidence="4">phosphoglycolate phosphatase</fullName>
        <ecNumber evidence="4">3.1.3.18</ecNumber>
    </recommendedName>
</protein>
<evidence type="ECO:0000256" key="1">
    <source>
        <dbReference type="ARBA" id="ARBA00000830"/>
    </source>
</evidence>
<evidence type="ECO:0000313" key="6">
    <source>
        <dbReference type="Proteomes" id="UP000008070"/>
    </source>
</evidence>
<sequence>MTKIAIGLDFDGTLVSCWPKQLSCLRTAARLLGLELQVNRIYNDKRNGMNNRTALSRQNISADHISKIDEFWMDNIEDQKFLNYDIIFPGYTDMISYLQSKCDLHLISARSHPNNLIRQIEQLRISKSFKTINVVSPSKSSKQKAAIIEELGLKTYVGDTESDFEACKLAKARAMLVHSGQRSPHYLLEKCGVSAYPNFFSLAAEVIDVKHGR</sequence>
<dbReference type="InterPro" id="IPR050155">
    <property type="entry name" value="HAD-like_hydrolase_sf"/>
</dbReference>
<evidence type="ECO:0000313" key="5">
    <source>
        <dbReference type="EMBL" id="SPK02055.1"/>
    </source>
</evidence>
<dbReference type="InterPro" id="IPR023214">
    <property type="entry name" value="HAD_sf"/>
</dbReference>
<dbReference type="PANTHER" id="PTHR43434">
    <property type="entry name" value="PHOSPHOGLYCOLATE PHOSPHATASE"/>
    <property type="match status" value="1"/>
</dbReference>
<dbReference type="InterPro" id="IPR041492">
    <property type="entry name" value="HAD_2"/>
</dbReference>